<dbReference type="EMBL" id="HACG01036820">
    <property type="protein sequence ID" value="CEK83685.1"/>
    <property type="molecule type" value="Transcribed_RNA"/>
</dbReference>
<reference evidence="3" key="1">
    <citation type="submission" date="2014-12" db="EMBL/GenBank/DDBJ databases">
        <title>Insight into the proteome of Arion vulgaris.</title>
        <authorList>
            <person name="Aradska J."/>
            <person name="Bulat T."/>
            <person name="Smidak R."/>
            <person name="Sarate P."/>
            <person name="Gangsoo J."/>
            <person name="Sialana F."/>
            <person name="Bilban M."/>
            <person name="Lubec G."/>
        </authorList>
    </citation>
    <scope>NUCLEOTIDE SEQUENCE</scope>
    <source>
        <tissue evidence="3">Skin</tissue>
    </source>
</reference>
<name>A0A0B7AUY8_9EUPU</name>
<evidence type="ECO:0000313" key="3">
    <source>
        <dbReference type="EMBL" id="CEK83685.1"/>
    </source>
</evidence>
<protein>
    <submittedName>
        <fullName evidence="3">Uncharacterized protein</fullName>
    </submittedName>
</protein>
<gene>
    <name evidence="3" type="primary">ORF138513</name>
    <name evidence="1" type="synonym">ORF138471</name>
    <name evidence="2" type="synonym">ORF138476</name>
</gene>
<evidence type="ECO:0000313" key="1">
    <source>
        <dbReference type="EMBL" id="CEK83678.1"/>
    </source>
</evidence>
<sequence>MHSDASLIRQARSLWTFTAQVRGDVKEDSNGFALTTSILTREVVIVTKSIVLLESETFI</sequence>
<dbReference type="EMBL" id="HACG01036813">
    <property type="protein sequence ID" value="CEK83678.1"/>
    <property type="molecule type" value="Transcribed_RNA"/>
</dbReference>
<organism evidence="3">
    <name type="scientific">Arion vulgaris</name>
    <dbReference type="NCBI Taxonomy" id="1028688"/>
    <lineage>
        <taxon>Eukaryota</taxon>
        <taxon>Metazoa</taxon>
        <taxon>Spiralia</taxon>
        <taxon>Lophotrochozoa</taxon>
        <taxon>Mollusca</taxon>
        <taxon>Gastropoda</taxon>
        <taxon>Heterobranchia</taxon>
        <taxon>Euthyneura</taxon>
        <taxon>Panpulmonata</taxon>
        <taxon>Eupulmonata</taxon>
        <taxon>Stylommatophora</taxon>
        <taxon>Helicina</taxon>
        <taxon>Arionoidea</taxon>
        <taxon>Arionidae</taxon>
        <taxon>Arion</taxon>
    </lineage>
</organism>
<evidence type="ECO:0000313" key="2">
    <source>
        <dbReference type="EMBL" id="CEK83679.1"/>
    </source>
</evidence>
<feature type="non-terminal residue" evidence="3">
    <location>
        <position position="59"/>
    </location>
</feature>
<proteinExistence type="predicted"/>
<accession>A0A0B7AUY8</accession>
<dbReference type="EMBL" id="HACG01036814">
    <property type="protein sequence ID" value="CEK83679.1"/>
    <property type="molecule type" value="Transcribed_RNA"/>
</dbReference>
<dbReference type="AlphaFoldDB" id="A0A0B7AUY8"/>